<organism evidence="1 2">
    <name type="scientific">Archangium violaceum Cb vi76</name>
    <dbReference type="NCBI Taxonomy" id="1406225"/>
    <lineage>
        <taxon>Bacteria</taxon>
        <taxon>Pseudomonadati</taxon>
        <taxon>Myxococcota</taxon>
        <taxon>Myxococcia</taxon>
        <taxon>Myxococcales</taxon>
        <taxon>Cystobacterineae</taxon>
        <taxon>Archangiaceae</taxon>
        <taxon>Archangium</taxon>
    </lineage>
</organism>
<dbReference type="InterPro" id="IPR029278">
    <property type="entry name" value="Imm26"/>
</dbReference>
<gene>
    <name evidence="1" type="ORF">Q664_44695</name>
</gene>
<sequence>MRRRKPTTGTFLRIPLSDGSFGYARLLESPYAAFYDYRTTAPDSDLDRIASRPILFRIAVRHLALEAWEVLGRRALEEPLTEPVVQFMQDRGDFRRCTIFDTAGHERAAEPQECVGLERAAVWERDSVEGRLLDAFQGRPNADVEHLEVRLR</sequence>
<dbReference type="AlphaFoldDB" id="A0A084SHF2"/>
<name>A0A084SHF2_9BACT</name>
<evidence type="ECO:0000313" key="1">
    <source>
        <dbReference type="EMBL" id="KFA87887.1"/>
    </source>
</evidence>
<reference evidence="1 2" key="1">
    <citation type="submission" date="2014-07" db="EMBL/GenBank/DDBJ databases">
        <title>Draft Genome Sequence of Gephyronic Acid Producer, Cystobacter violaceus Strain Cb vi76.</title>
        <authorList>
            <person name="Stevens D.C."/>
            <person name="Young J."/>
            <person name="Carmichael R."/>
            <person name="Tan J."/>
            <person name="Taylor R.E."/>
        </authorList>
    </citation>
    <scope>NUCLEOTIDE SEQUENCE [LARGE SCALE GENOMIC DNA]</scope>
    <source>
        <strain evidence="1 2">Cb vi76</strain>
    </source>
</reference>
<evidence type="ECO:0000313" key="2">
    <source>
        <dbReference type="Proteomes" id="UP000028547"/>
    </source>
</evidence>
<dbReference type="Pfam" id="PF15428">
    <property type="entry name" value="Imm26"/>
    <property type="match status" value="1"/>
</dbReference>
<accession>A0A084SHF2</accession>
<dbReference type="EMBL" id="JPMI01000322">
    <property type="protein sequence ID" value="KFA87887.1"/>
    <property type="molecule type" value="Genomic_DNA"/>
</dbReference>
<protein>
    <submittedName>
        <fullName evidence="1">Uncharacterized protein</fullName>
    </submittedName>
</protein>
<comment type="caution">
    <text evidence="1">The sequence shown here is derived from an EMBL/GenBank/DDBJ whole genome shotgun (WGS) entry which is preliminary data.</text>
</comment>
<dbReference type="Proteomes" id="UP000028547">
    <property type="component" value="Unassembled WGS sequence"/>
</dbReference>
<dbReference type="RefSeq" id="WP_043410577.1">
    <property type="nucleotide sequence ID" value="NZ_JPMI01000322.1"/>
</dbReference>
<proteinExistence type="predicted"/>